<feature type="transmembrane region" description="Helical" evidence="1">
    <location>
        <begin position="15"/>
        <end position="36"/>
    </location>
</feature>
<keyword evidence="1" id="KW-0812">Transmembrane</keyword>
<evidence type="ECO:0000313" key="3">
    <source>
        <dbReference type="EMBL" id="OGZ62477.1"/>
    </source>
</evidence>
<keyword evidence="1" id="KW-0472">Membrane</keyword>
<accession>A0A1G2HJ16</accession>
<feature type="domain" description="YoaR-like putative peptidoglycan binding" evidence="2">
    <location>
        <begin position="263"/>
        <end position="337"/>
    </location>
</feature>
<dbReference type="AlphaFoldDB" id="A0A1G2HJ16"/>
<dbReference type="PANTHER" id="PTHR35788">
    <property type="entry name" value="EXPORTED PROTEIN-RELATED"/>
    <property type="match status" value="1"/>
</dbReference>
<dbReference type="InterPro" id="IPR022029">
    <property type="entry name" value="YoaR-like_PG-bd"/>
</dbReference>
<dbReference type="EMBL" id="MHOK01000001">
    <property type="protein sequence ID" value="OGZ62477.1"/>
    <property type="molecule type" value="Genomic_DNA"/>
</dbReference>
<dbReference type="Pfam" id="PF12229">
    <property type="entry name" value="PG_binding_4"/>
    <property type="match status" value="2"/>
</dbReference>
<sequence length="569" mass="63615">MLLSNYTMSRNMRRFISISLPVLFMGAIFFLIIGFVNKDAKAIRGVSVVGINLYELNTQKAQELLEVKIENYKNSNMSLVTDTGIELKANTKNFGPTFDIKTTLENAYAVGKNKNYVLNKLYQARAFMFGVKVPIKIELDGTIFSHFVSNTLEPIHNPAKNASFIYDFDTQVFNFSPAQEGFVININELQNKILYRMNILSNEDIKLKQTIDKPLIENQGVPQALAQAQAIVENGPYIIKAKSDEWEIEYEDLINWIDFRPAKNDNEYILTATISRARVQNYLTPFVAGLRSAPVNAEFKLEKDRVVAFNLATPGYELNIEESTNQIANAIESSQKQSSLVFVETSPQITQVTVDNLGINALLGRGESSFAGSPNSRKHNIALGASQYQGLLIKPGEEFSFNKSLGEVTATEGYLPELVIKNNQTVPEYGGGLCQVSTTLFRAAVYSGLEITKRSNHSYPVVYYGTPGFDATIYPPSPDLAFKNNTPGYILIQQKIEGSKLTFEIYGQNDGRQVEIVGPVTYDQKSDGSVKATLQQIVKNKDGNVLFEKTFYSNYKSPKLYPINRNPLE</sequence>
<name>A0A1G2HJ16_9BACT</name>
<proteinExistence type="predicted"/>
<evidence type="ECO:0000256" key="1">
    <source>
        <dbReference type="SAM" id="Phobius"/>
    </source>
</evidence>
<comment type="caution">
    <text evidence="3">The sequence shown here is derived from an EMBL/GenBank/DDBJ whole genome shotgun (WGS) entry which is preliminary data.</text>
</comment>
<keyword evidence="1" id="KW-1133">Transmembrane helix</keyword>
<gene>
    <name evidence="3" type="ORF">A3F94_01695</name>
</gene>
<dbReference type="InterPro" id="IPR052913">
    <property type="entry name" value="Glycopeptide_resist_protein"/>
</dbReference>
<feature type="domain" description="YoaR-like putative peptidoglycan binding" evidence="2">
    <location>
        <begin position="91"/>
        <end position="194"/>
    </location>
</feature>
<evidence type="ECO:0000313" key="4">
    <source>
        <dbReference type="Proteomes" id="UP000176770"/>
    </source>
</evidence>
<evidence type="ECO:0000259" key="2">
    <source>
        <dbReference type="Pfam" id="PF12229"/>
    </source>
</evidence>
<dbReference type="InterPro" id="IPR007391">
    <property type="entry name" value="Vancomycin_resist_VanW"/>
</dbReference>
<dbReference type="Pfam" id="PF04294">
    <property type="entry name" value="VanW"/>
    <property type="match status" value="1"/>
</dbReference>
<protein>
    <recommendedName>
        <fullName evidence="2">YoaR-like putative peptidoglycan binding domain-containing protein</fullName>
    </recommendedName>
</protein>
<dbReference type="STRING" id="1802165.A3F94_01695"/>
<dbReference type="Proteomes" id="UP000176770">
    <property type="component" value="Unassembled WGS sequence"/>
</dbReference>
<reference evidence="3 4" key="1">
    <citation type="journal article" date="2016" name="Nat. Commun.">
        <title>Thousands of microbial genomes shed light on interconnected biogeochemical processes in an aquifer system.</title>
        <authorList>
            <person name="Anantharaman K."/>
            <person name="Brown C.T."/>
            <person name="Hug L.A."/>
            <person name="Sharon I."/>
            <person name="Castelle C.J."/>
            <person name="Probst A.J."/>
            <person name="Thomas B.C."/>
            <person name="Singh A."/>
            <person name="Wilkins M.J."/>
            <person name="Karaoz U."/>
            <person name="Brodie E.L."/>
            <person name="Williams K.H."/>
            <person name="Hubbard S.S."/>
            <person name="Banfield J.F."/>
        </authorList>
    </citation>
    <scope>NUCLEOTIDE SEQUENCE [LARGE SCALE GENOMIC DNA]</scope>
</reference>
<dbReference type="PANTHER" id="PTHR35788:SF1">
    <property type="entry name" value="EXPORTED PROTEIN"/>
    <property type="match status" value="1"/>
</dbReference>
<organism evidence="3 4">
    <name type="scientific">Candidatus Spechtbacteria bacterium RIFCSPLOWO2_12_FULL_38_22</name>
    <dbReference type="NCBI Taxonomy" id="1802165"/>
    <lineage>
        <taxon>Bacteria</taxon>
        <taxon>Candidatus Spechtiibacteriota</taxon>
    </lineage>
</organism>